<keyword evidence="3" id="KW-1185">Reference proteome</keyword>
<protein>
    <submittedName>
        <fullName evidence="2">Predicted exporters of theRND superfamily</fullName>
    </submittedName>
</protein>
<dbReference type="InterPro" id="IPR037401">
    <property type="entry name" value="SnoaL-like"/>
</dbReference>
<reference evidence="2 3" key="1">
    <citation type="submission" date="2018-09" db="EMBL/GenBank/DDBJ databases">
        <title>Zymobacter palmae IAM14233 (=T109) whole genome analysis.</title>
        <authorList>
            <person name="Yanase H."/>
        </authorList>
    </citation>
    <scope>NUCLEOTIDE SEQUENCE [LARGE SCALE GENOMIC DNA]</scope>
    <source>
        <strain evidence="2 3">IAM14233</strain>
    </source>
</reference>
<proteinExistence type="predicted"/>
<gene>
    <name evidence="2" type="ORF">ZBT109_2735</name>
</gene>
<dbReference type="Gene3D" id="3.10.450.50">
    <property type="match status" value="1"/>
</dbReference>
<evidence type="ECO:0000259" key="1">
    <source>
        <dbReference type="Pfam" id="PF12680"/>
    </source>
</evidence>
<dbReference type="STRING" id="1123510.GCA_000620025_00085"/>
<dbReference type="InterPro" id="IPR032710">
    <property type="entry name" value="NTF2-like_dom_sf"/>
</dbReference>
<accession>A0A348HIK8</accession>
<dbReference type="Pfam" id="PF12680">
    <property type="entry name" value="SnoaL_2"/>
    <property type="match status" value="1"/>
</dbReference>
<organism evidence="2 3">
    <name type="scientific">Zymobacter palmae</name>
    <dbReference type="NCBI Taxonomy" id="33074"/>
    <lineage>
        <taxon>Bacteria</taxon>
        <taxon>Pseudomonadati</taxon>
        <taxon>Pseudomonadota</taxon>
        <taxon>Gammaproteobacteria</taxon>
        <taxon>Oceanospirillales</taxon>
        <taxon>Halomonadaceae</taxon>
        <taxon>Zymobacter group</taxon>
        <taxon>Zymobacter</taxon>
    </lineage>
</organism>
<dbReference type="SUPFAM" id="SSF54427">
    <property type="entry name" value="NTF2-like"/>
    <property type="match status" value="1"/>
</dbReference>
<dbReference type="EMBL" id="AP018933">
    <property type="protein sequence ID" value="BBG31460.1"/>
    <property type="molecule type" value="Genomic_DNA"/>
</dbReference>
<evidence type="ECO:0000313" key="3">
    <source>
        <dbReference type="Proteomes" id="UP000267342"/>
    </source>
</evidence>
<dbReference type="Proteomes" id="UP000267342">
    <property type="component" value="Chromosome"/>
</dbReference>
<dbReference type="RefSeq" id="WP_027704347.1">
    <property type="nucleotide sequence ID" value="NZ_AP018933.1"/>
</dbReference>
<feature type="domain" description="SnoaL-like" evidence="1">
    <location>
        <begin position="24"/>
        <end position="108"/>
    </location>
</feature>
<name>A0A348HIK8_9GAMM</name>
<evidence type="ECO:0000313" key="2">
    <source>
        <dbReference type="EMBL" id="BBG31460.1"/>
    </source>
</evidence>
<dbReference type="OrthoDB" id="1256785at2"/>
<dbReference type="KEGG" id="zpl:ZBT109_2735"/>
<sequence length="129" mass="14249">MPPLDTVQQALSRVLSGPTLDEALLQRFFSERYTQIVNGEPLDSAGFVAHIRLLKEVTQRLELTLLSIAASGADVHTHHTVRAIKNDGAESEFEVFAHFEVEEGKIVSCRELTRQIAGAAHDKDLGSRQ</sequence>
<dbReference type="AlphaFoldDB" id="A0A348HIK8"/>